<feature type="transmembrane region" description="Helical" evidence="1">
    <location>
        <begin position="292"/>
        <end position="316"/>
    </location>
</feature>
<gene>
    <name evidence="2" type="ORF">FN960_06340</name>
</gene>
<dbReference type="RefSeq" id="WP_143847853.1">
    <property type="nucleotide sequence ID" value="NZ_VLXZ01000003.1"/>
</dbReference>
<keyword evidence="3" id="KW-1185">Reference proteome</keyword>
<keyword evidence="1" id="KW-0812">Transmembrane</keyword>
<sequence length="382" mass="44195">MFRRFAAFETKLLFLTKRNWFLGLVVFLFFGLFYYTYHDTDMENLYHEKQYESGSVNYQIDFFPEDLREQPEGEEVYQNLLAELSAVNMQIWHLRENELEEYIEQGRLINANRLRNYELDNIGIHERLIVPIEQIHKDEAFLSYMEEHQLPLMTDEQGSSDYLVDALTTISGLYLFVFIIVFASSIVVYEKTHQTIMHGFPLSAINKILAKFSVYFTSTLLILALGIGVAFLISYLEAGTGSFLYPVTIYFNGEYQAVSTGIYIFYVFAGLTIGIGAVLFLTILLNMLVKNTYATIFIAIALFFVADLLTIFHWTIPWLHVSSFLDVPYVLSGEMALDLGNSQVDIRYAMIVLLAFIFVQWLLISLLHKKPYLNKQRSEKVA</sequence>
<reference evidence="2 3" key="1">
    <citation type="submission" date="2019-07" db="EMBL/GenBank/DDBJ databases">
        <authorList>
            <person name="Park Y.J."/>
            <person name="Jeong S.E."/>
            <person name="Jung H.S."/>
        </authorList>
    </citation>
    <scope>NUCLEOTIDE SEQUENCE [LARGE SCALE GENOMIC DNA]</scope>
    <source>
        <strain evidence="3">P16(2019)</strain>
    </source>
</reference>
<dbReference type="EMBL" id="VLXZ01000003">
    <property type="protein sequence ID" value="TSB47354.1"/>
    <property type="molecule type" value="Genomic_DNA"/>
</dbReference>
<feature type="transmembrane region" description="Helical" evidence="1">
    <location>
        <begin position="263"/>
        <end position="285"/>
    </location>
</feature>
<feature type="transmembrane region" description="Helical" evidence="1">
    <location>
        <begin position="209"/>
        <end position="236"/>
    </location>
</feature>
<dbReference type="AlphaFoldDB" id="A0A554A0Y8"/>
<name>A0A554A0Y8_9BACI</name>
<evidence type="ECO:0008006" key="4">
    <source>
        <dbReference type="Google" id="ProtNLM"/>
    </source>
</evidence>
<organism evidence="2 3">
    <name type="scientific">Alkalicoccobacillus porphyridii</name>
    <dbReference type="NCBI Taxonomy" id="2597270"/>
    <lineage>
        <taxon>Bacteria</taxon>
        <taxon>Bacillati</taxon>
        <taxon>Bacillota</taxon>
        <taxon>Bacilli</taxon>
        <taxon>Bacillales</taxon>
        <taxon>Bacillaceae</taxon>
        <taxon>Alkalicoccobacillus</taxon>
    </lineage>
</organism>
<dbReference type="Proteomes" id="UP000318521">
    <property type="component" value="Unassembled WGS sequence"/>
</dbReference>
<feature type="transmembrane region" description="Helical" evidence="1">
    <location>
        <begin position="20"/>
        <end position="37"/>
    </location>
</feature>
<proteinExistence type="predicted"/>
<evidence type="ECO:0000313" key="2">
    <source>
        <dbReference type="EMBL" id="TSB47354.1"/>
    </source>
</evidence>
<evidence type="ECO:0000256" key="1">
    <source>
        <dbReference type="SAM" id="Phobius"/>
    </source>
</evidence>
<evidence type="ECO:0000313" key="3">
    <source>
        <dbReference type="Proteomes" id="UP000318521"/>
    </source>
</evidence>
<feature type="transmembrane region" description="Helical" evidence="1">
    <location>
        <begin position="166"/>
        <end position="189"/>
    </location>
</feature>
<keyword evidence="1" id="KW-0472">Membrane</keyword>
<keyword evidence="1" id="KW-1133">Transmembrane helix</keyword>
<protein>
    <recommendedName>
        <fullName evidence="4">ABC transporter permease</fullName>
    </recommendedName>
</protein>
<comment type="caution">
    <text evidence="2">The sequence shown here is derived from an EMBL/GenBank/DDBJ whole genome shotgun (WGS) entry which is preliminary data.</text>
</comment>
<accession>A0A554A0Y8</accession>
<dbReference type="OrthoDB" id="2967072at2"/>
<feature type="transmembrane region" description="Helical" evidence="1">
    <location>
        <begin position="346"/>
        <end position="367"/>
    </location>
</feature>